<gene>
    <name evidence="1" type="ORF">H6G95_35530</name>
</gene>
<evidence type="ECO:0000313" key="2">
    <source>
        <dbReference type="Proteomes" id="UP000604661"/>
    </source>
</evidence>
<reference evidence="1 2" key="1">
    <citation type="journal article" date="2020" name="ISME J.">
        <title>Comparative genomics reveals insights into cyanobacterial evolution and habitat adaptation.</title>
        <authorList>
            <person name="Chen M.Y."/>
            <person name="Teng W.K."/>
            <person name="Zhao L."/>
            <person name="Hu C.X."/>
            <person name="Zhou Y.K."/>
            <person name="Han B.P."/>
            <person name="Song L.R."/>
            <person name="Shu W.S."/>
        </authorList>
    </citation>
    <scope>NUCLEOTIDE SEQUENCE [LARGE SCALE GENOMIC DNA]</scope>
    <source>
        <strain evidence="1 2">FACHB-391</strain>
    </source>
</reference>
<dbReference type="EMBL" id="JACJTE010000110">
    <property type="protein sequence ID" value="MBD2565780.1"/>
    <property type="molecule type" value="Genomic_DNA"/>
</dbReference>
<proteinExistence type="predicted"/>
<accession>A0ABR8FA54</accession>
<organism evidence="1 2">
    <name type="scientific">Nostoc linckia FACHB-391</name>
    <dbReference type="NCBI Taxonomy" id="2692906"/>
    <lineage>
        <taxon>Bacteria</taxon>
        <taxon>Bacillati</taxon>
        <taxon>Cyanobacteriota</taxon>
        <taxon>Cyanophyceae</taxon>
        <taxon>Nostocales</taxon>
        <taxon>Nostocaceae</taxon>
        <taxon>Nostoc</taxon>
    </lineage>
</organism>
<dbReference type="CDD" id="cd00161">
    <property type="entry name" value="beta-trefoil_Ricin-like"/>
    <property type="match status" value="1"/>
</dbReference>
<dbReference type="Proteomes" id="UP000604661">
    <property type="component" value="Unassembled WGS sequence"/>
</dbReference>
<keyword evidence="2" id="KW-1185">Reference proteome</keyword>
<evidence type="ECO:0000313" key="1">
    <source>
        <dbReference type="EMBL" id="MBD2565780.1"/>
    </source>
</evidence>
<protein>
    <submittedName>
        <fullName evidence="1">RICIN domain-containing protein</fullName>
    </submittedName>
</protein>
<name>A0ABR8FA54_NOSLI</name>
<dbReference type="Gene3D" id="2.80.10.50">
    <property type="match status" value="1"/>
</dbReference>
<dbReference type="InterPro" id="IPR035992">
    <property type="entry name" value="Ricin_B-like_lectins"/>
</dbReference>
<comment type="caution">
    <text evidence="1">The sequence shown here is derived from an EMBL/GenBank/DDBJ whole genome shotgun (WGS) entry which is preliminary data.</text>
</comment>
<sequence length="67" mass="7277">MGSNSTAITGQTQYYYPTAGTDYYLIAKCSGKALAVDGQKTEDGENVLQWTNQLQDSCFLTGFLKIG</sequence>
<dbReference type="SUPFAM" id="SSF50370">
    <property type="entry name" value="Ricin B-like lectins"/>
    <property type="match status" value="1"/>
</dbReference>